<name>A0A8J4SK70_9STRA</name>
<reference evidence="9" key="2">
    <citation type="submission" date="2020-02" db="EMBL/GenBank/DDBJ databases">
        <authorList>
            <person name="Studholme D.J."/>
        </authorList>
    </citation>
    <scope>NUCLEOTIDE SEQUENCE</scope>
    <source>
        <strain evidence="9">00238/432</strain>
    </source>
</reference>
<organism evidence="9 10">
    <name type="scientific">Phytophthora kernoviae 00238/432</name>
    <dbReference type="NCBI Taxonomy" id="1284355"/>
    <lineage>
        <taxon>Eukaryota</taxon>
        <taxon>Sar</taxon>
        <taxon>Stramenopiles</taxon>
        <taxon>Oomycota</taxon>
        <taxon>Peronosporomycetes</taxon>
        <taxon>Peronosporales</taxon>
        <taxon>Peronosporaceae</taxon>
        <taxon>Phytophthora</taxon>
    </lineage>
</organism>
<keyword evidence="6 8" id="KW-1133">Transmembrane helix</keyword>
<feature type="transmembrane region" description="Helical" evidence="8">
    <location>
        <begin position="170"/>
        <end position="193"/>
    </location>
</feature>
<feature type="transmembrane region" description="Helical" evidence="8">
    <location>
        <begin position="111"/>
        <end position="132"/>
    </location>
</feature>
<evidence type="ECO:0000256" key="5">
    <source>
        <dbReference type="ARBA" id="ARBA00022692"/>
    </source>
</evidence>
<evidence type="ECO:0000313" key="9">
    <source>
        <dbReference type="EMBL" id="KAF4322903.1"/>
    </source>
</evidence>
<feature type="transmembrane region" description="Helical" evidence="8">
    <location>
        <begin position="84"/>
        <end position="105"/>
    </location>
</feature>
<comment type="subcellular location">
    <subcellularLocation>
        <location evidence="1">Cell membrane</location>
        <topology evidence="1">Multi-pass membrane protein</topology>
    </subcellularLocation>
</comment>
<evidence type="ECO:0000256" key="4">
    <source>
        <dbReference type="ARBA" id="ARBA00022475"/>
    </source>
</evidence>
<comment type="caution">
    <text evidence="9">The sequence shown here is derived from an EMBL/GenBank/DDBJ whole genome shotgun (WGS) entry which is preliminary data.</text>
</comment>
<dbReference type="EMBL" id="AOFI03000057">
    <property type="protein sequence ID" value="KAF4322903.1"/>
    <property type="molecule type" value="Genomic_DNA"/>
</dbReference>
<dbReference type="AlphaFoldDB" id="A0A8J4SK70"/>
<evidence type="ECO:0000256" key="2">
    <source>
        <dbReference type="ARBA" id="ARBA00008821"/>
    </source>
</evidence>
<evidence type="ECO:0000256" key="6">
    <source>
        <dbReference type="ARBA" id="ARBA00022989"/>
    </source>
</evidence>
<accession>A0A8J4SK70</accession>
<feature type="transmembrane region" description="Helical" evidence="8">
    <location>
        <begin position="144"/>
        <end position="164"/>
    </location>
</feature>
<evidence type="ECO:0000256" key="3">
    <source>
        <dbReference type="ARBA" id="ARBA00022448"/>
    </source>
</evidence>
<comment type="similarity">
    <text evidence="2">Belongs to the nucleobase:cation symporter-2 (NCS2) (TC 2.A.40) family.</text>
</comment>
<protein>
    <submittedName>
        <fullName evidence="9">Uncharacterized protein</fullName>
    </submittedName>
</protein>
<keyword evidence="3" id="KW-0813">Transport</keyword>
<keyword evidence="7 8" id="KW-0472">Membrane</keyword>
<dbReference type="PANTHER" id="PTHR42810:SF4">
    <property type="entry name" value="URIC ACID TRANSPORTER UACT"/>
    <property type="match status" value="1"/>
</dbReference>
<dbReference type="Proteomes" id="UP000702964">
    <property type="component" value="Unassembled WGS sequence"/>
</dbReference>
<keyword evidence="5 8" id="KW-0812">Transmembrane</keyword>
<proteinExistence type="inferred from homology"/>
<dbReference type="GO" id="GO:0005886">
    <property type="term" value="C:plasma membrane"/>
    <property type="evidence" value="ECO:0007669"/>
    <property type="project" value="UniProtKB-SubCell"/>
</dbReference>
<dbReference type="InterPro" id="IPR006042">
    <property type="entry name" value="Xan_ur_permease"/>
</dbReference>
<gene>
    <name evidence="9" type="ORF">G195_004116</name>
</gene>
<keyword evidence="4" id="KW-1003">Cell membrane</keyword>
<dbReference type="Pfam" id="PF00860">
    <property type="entry name" value="Xan_ur_permease"/>
    <property type="match status" value="2"/>
</dbReference>
<dbReference type="GO" id="GO:0042907">
    <property type="term" value="F:xanthine transmembrane transporter activity"/>
    <property type="evidence" value="ECO:0007669"/>
    <property type="project" value="TreeGrafter"/>
</dbReference>
<dbReference type="PANTHER" id="PTHR42810">
    <property type="entry name" value="PURINE PERMEASE C1399.01C-RELATED"/>
    <property type="match status" value="1"/>
</dbReference>
<dbReference type="InterPro" id="IPR006043">
    <property type="entry name" value="NCS2"/>
</dbReference>
<reference evidence="9" key="1">
    <citation type="journal article" date="2015" name="Genom Data">
        <title>Draft genome sequences of Phytophthora kernoviae and Phytophthora ramorum lineage EU2 from Scotland.</title>
        <authorList>
            <person name="Sambles C."/>
            <person name="Schlenzig A."/>
            <person name="O'Neill P."/>
            <person name="Grant M."/>
            <person name="Studholme D.J."/>
        </authorList>
    </citation>
    <scope>NUCLEOTIDE SEQUENCE</scope>
    <source>
        <strain evidence="9">00238/432</strain>
    </source>
</reference>
<evidence type="ECO:0000256" key="7">
    <source>
        <dbReference type="ARBA" id="ARBA00023136"/>
    </source>
</evidence>
<evidence type="ECO:0000256" key="8">
    <source>
        <dbReference type="SAM" id="Phobius"/>
    </source>
</evidence>
<sequence>MGEVNFAPIREASWFHVVQPFYFGTPTFEVVPILTMILVAIVSVAESTGVFMALGKILDKDLSSKDLARGYRLVQMTRVKTRDVIVVAGGLLVVIGFVPKIAALAQLVPGSVLGGAMVALFGMVVSSGIRILGSQVDLNRHENLFIIACSVGMGLGVTVVPQLFAGAPDWAQIMLGNGIIAGSFTAIFMNLLFNGLGTQATAAKMAERQADVILGDNGKSA</sequence>
<evidence type="ECO:0000313" key="10">
    <source>
        <dbReference type="Proteomes" id="UP000702964"/>
    </source>
</evidence>
<feature type="transmembrane region" description="Helical" evidence="8">
    <location>
        <begin position="30"/>
        <end position="55"/>
    </location>
</feature>
<evidence type="ECO:0000256" key="1">
    <source>
        <dbReference type="ARBA" id="ARBA00004651"/>
    </source>
</evidence>
<dbReference type="PROSITE" id="PS01116">
    <property type="entry name" value="XANTH_URACIL_PERMASE"/>
    <property type="match status" value="1"/>
</dbReference>